<evidence type="ECO:0000256" key="2">
    <source>
        <dbReference type="SAM" id="SignalP"/>
    </source>
</evidence>
<dbReference type="eggNOG" id="COG1638">
    <property type="taxonomic scope" value="Bacteria"/>
</dbReference>
<dbReference type="GO" id="GO:0030246">
    <property type="term" value="F:carbohydrate binding"/>
    <property type="evidence" value="ECO:0007669"/>
    <property type="project" value="TreeGrafter"/>
</dbReference>
<sequence>MFVFALVREARRLAMALMTLLLVSCGAQQDVMVLRVGHSLDPSHTVHKAMLKMGERLQQLSGGTMAIELYPSGQLGSERELIELLQIGSLAMTKVSASPLEGFVPTMKLFNIPYLFRDQEHFFKVLDSDIGRDILASLKPAQLLGLGYYDAGSRSFYTTKKPVVTPADLASVKIRVQESQAAMAMIRALGGNPTPISWGELYTALQQGVVDGAENNPPSFYLSRHYEVAPYYILDEHTSVPDVILISRYVWERLSEQQQAWLQQAVDESVDFQRAQWQLDTEAALAAVQEAGVQVISADKSQFQQQVSGLINELKAGELGPMIQRIEEVQ</sequence>
<dbReference type="PANTHER" id="PTHR33376:SF2">
    <property type="entry name" value="DICARBOXYLATE-BINDING PERIPLASMIC PROTEIN"/>
    <property type="match status" value="1"/>
</dbReference>
<proteinExistence type="predicted"/>
<dbReference type="Proteomes" id="UP000005615">
    <property type="component" value="Unassembled WGS sequence"/>
</dbReference>
<dbReference type="STRING" id="2518989.IMCC3088_194"/>
<organism evidence="3 4">
    <name type="scientific">Aequoribacter fuscus</name>
    <dbReference type="NCBI Taxonomy" id="2518989"/>
    <lineage>
        <taxon>Bacteria</taxon>
        <taxon>Pseudomonadati</taxon>
        <taxon>Pseudomonadota</taxon>
        <taxon>Gammaproteobacteria</taxon>
        <taxon>Cellvibrionales</taxon>
        <taxon>Halieaceae</taxon>
        <taxon>Aequoribacter</taxon>
    </lineage>
</organism>
<dbReference type="EMBL" id="AEIG01000011">
    <property type="protein sequence ID" value="EGG30570.1"/>
    <property type="molecule type" value="Genomic_DNA"/>
</dbReference>
<evidence type="ECO:0000313" key="3">
    <source>
        <dbReference type="EMBL" id="EGG30570.1"/>
    </source>
</evidence>
<dbReference type="InterPro" id="IPR018389">
    <property type="entry name" value="DctP_fam"/>
</dbReference>
<comment type="caution">
    <text evidence="3">The sequence shown here is derived from an EMBL/GenBank/DDBJ whole genome shotgun (WGS) entry which is preliminary data.</text>
</comment>
<protein>
    <submittedName>
        <fullName evidence="3">TRAP-type C4-dicarboxylate transport system, periplasmic component</fullName>
    </submittedName>
</protein>
<dbReference type="AlphaFoldDB" id="F3KZ83"/>
<dbReference type="Pfam" id="PF03480">
    <property type="entry name" value="DctP"/>
    <property type="match status" value="1"/>
</dbReference>
<dbReference type="NCBIfam" id="NF037995">
    <property type="entry name" value="TRAP_S1"/>
    <property type="match status" value="1"/>
</dbReference>
<dbReference type="PANTHER" id="PTHR33376">
    <property type="match status" value="1"/>
</dbReference>
<dbReference type="GO" id="GO:0030288">
    <property type="term" value="C:outer membrane-bounded periplasmic space"/>
    <property type="evidence" value="ECO:0007669"/>
    <property type="project" value="InterPro"/>
</dbReference>
<accession>F3KZ83</accession>
<dbReference type="Gene3D" id="3.40.190.170">
    <property type="entry name" value="Bacterial extracellular solute-binding protein, family 7"/>
    <property type="match status" value="1"/>
</dbReference>
<evidence type="ECO:0000256" key="1">
    <source>
        <dbReference type="ARBA" id="ARBA00022729"/>
    </source>
</evidence>
<name>F3KZ83_9GAMM</name>
<dbReference type="CDD" id="cd13671">
    <property type="entry name" value="PBP2_TRAP_SBP_like_3"/>
    <property type="match status" value="1"/>
</dbReference>
<gene>
    <name evidence="3" type="ORF">IMCC3088_194</name>
</gene>
<dbReference type="InterPro" id="IPR038404">
    <property type="entry name" value="TRAP_DctP_sf"/>
</dbReference>
<reference evidence="3 4" key="1">
    <citation type="journal article" date="2011" name="J. Bacteriol.">
        <title>Genome sequence of strain IMCC3088, a proteorhodopsin-containing marine bacterium belonging to the OM60/NOR5 clade.</title>
        <authorList>
            <person name="Jang Y."/>
            <person name="Oh H.M."/>
            <person name="Kang I."/>
            <person name="Lee K."/>
            <person name="Yang S.J."/>
            <person name="Cho J.C."/>
        </authorList>
    </citation>
    <scope>NUCLEOTIDE SEQUENCE [LARGE SCALE GENOMIC DNA]</scope>
    <source>
        <strain evidence="3 4">IMCC3088</strain>
    </source>
</reference>
<dbReference type="PIRSF" id="PIRSF006470">
    <property type="entry name" value="DctB"/>
    <property type="match status" value="1"/>
</dbReference>
<dbReference type="GO" id="GO:0055085">
    <property type="term" value="P:transmembrane transport"/>
    <property type="evidence" value="ECO:0007669"/>
    <property type="project" value="InterPro"/>
</dbReference>
<keyword evidence="4" id="KW-1185">Reference proteome</keyword>
<dbReference type="InterPro" id="IPR004682">
    <property type="entry name" value="TRAP_DctP"/>
</dbReference>
<keyword evidence="1 2" id="KW-0732">Signal</keyword>
<feature type="signal peptide" evidence="2">
    <location>
        <begin position="1"/>
        <end position="29"/>
    </location>
</feature>
<dbReference type="NCBIfam" id="TIGR00787">
    <property type="entry name" value="dctP"/>
    <property type="match status" value="1"/>
</dbReference>
<feature type="chain" id="PRO_5003297102" evidence="2">
    <location>
        <begin position="30"/>
        <end position="330"/>
    </location>
</feature>
<evidence type="ECO:0000313" key="4">
    <source>
        <dbReference type="Proteomes" id="UP000005615"/>
    </source>
</evidence>